<dbReference type="SUPFAM" id="SSF51905">
    <property type="entry name" value="FAD/NAD(P)-binding domain"/>
    <property type="match status" value="2"/>
</dbReference>
<gene>
    <name evidence="12" type="ORF">Rain11_0058</name>
</gene>
<dbReference type="InterPro" id="IPR045024">
    <property type="entry name" value="NDH-2"/>
</dbReference>
<evidence type="ECO:0000313" key="12">
    <source>
        <dbReference type="EMBL" id="PKQ70917.1"/>
    </source>
</evidence>
<evidence type="ECO:0000256" key="2">
    <source>
        <dbReference type="ARBA" id="ARBA00012637"/>
    </source>
</evidence>
<dbReference type="PANTHER" id="PTHR43706">
    <property type="entry name" value="NADH DEHYDROGENASE"/>
    <property type="match status" value="1"/>
</dbReference>
<dbReference type="RefSeq" id="WP_101357319.1">
    <property type="nucleotide sequence ID" value="NZ_NKXO01000001.1"/>
</dbReference>
<dbReference type="InterPro" id="IPR036188">
    <property type="entry name" value="FAD/NAD-bd_sf"/>
</dbReference>
<evidence type="ECO:0000256" key="1">
    <source>
        <dbReference type="ARBA" id="ARBA00005272"/>
    </source>
</evidence>
<keyword evidence="9" id="KW-1133">Transmembrane helix</keyword>
<dbReference type="Gene3D" id="3.50.50.100">
    <property type="match status" value="1"/>
</dbReference>
<dbReference type="EMBL" id="NKXO01000001">
    <property type="protein sequence ID" value="PKQ70917.1"/>
    <property type="molecule type" value="Genomic_DNA"/>
</dbReference>
<organism evidence="12 13">
    <name type="scientific">Raineya orbicola</name>
    <dbReference type="NCBI Taxonomy" id="2016530"/>
    <lineage>
        <taxon>Bacteria</taxon>
        <taxon>Pseudomonadati</taxon>
        <taxon>Bacteroidota</taxon>
        <taxon>Cytophagia</taxon>
        <taxon>Cytophagales</taxon>
        <taxon>Raineyaceae</taxon>
        <taxon>Raineya</taxon>
    </lineage>
</organism>
<proteinExistence type="inferred from homology"/>
<dbReference type="AlphaFoldDB" id="A0A2N3IKS1"/>
<dbReference type="OrthoDB" id="9781621at2"/>
<feature type="domain" description="FAD/NAD(P)-binding" evidence="10">
    <location>
        <begin position="13"/>
        <end position="330"/>
    </location>
</feature>
<evidence type="ECO:0000259" key="11">
    <source>
        <dbReference type="Pfam" id="PF22366"/>
    </source>
</evidence>
<keyword evidence="9" id="KW-0472">Membrane</keyword>
<dbReference type="EC" id="1.6.5.9" evidence="2"/>
<keyword evidence="9" id="KW-0812">Transmembrane</keyword>
<comment type="caution">
    <text evidence="12">The sequence shown here is derived from an EMBL/GenBank/DDBJ whole genome shotgun (WGS) entry which is preliminary data.</text>
</comment>
<reference evidence="12 13" key="1">
    <citation type="submission" date="2017-06" db="EMBL/GenBank/DDBJ databases">
        <title>Raineya orbicola gen. nov., sp. nov. a slightly thermophilic bacterium of the phylum Bacteroidetes and the description of Raineyaceae fam. nov.</title>
        <authorList>
            <person name="Albuquerque L."/>
            <person name="Polonia A.R.M."/>
            <person name="Barroso C."/>
            <person name="Froufe H.J.C."/>
            <person name="Lage O."/>
            <person name="Lobo-Da-Cunha A."/>
            <person name="Egas C."/>
            <person name="Da Costa M.S."/>
        </authorList>
    </citation>
    <scope>NUCLEOTIDE SEQUENCE [LARGE SCALE GENOMIC DNA]</scope>
    <source>
        <strain evidence="12 13">SPSPC-11</strain>
    </source>
</reference>
<keyword evidence="3" id="KW-0285">Flavoprotein</keyword>
<dbReference type="InterPro" id="IPR054585">
    <property type="entry name" value="NDH2-like_C"/>
</dbReference>
<evidence type="ECO:0000256" key="5">
    <source>
        <dbReference type="ARBA" id="ARBA00022946"/>
    </source>
</evidence>
<name>A0A2N3IKS1_9BACT</name>
<evidence type="ECO:0000256" key="4">
    <source>
        <dbReference type="ARBA" id="ARBA00022827"/>
    </source>
</evidence>
<accession>A0A2N3IKS1</accession>
<evidence type="ECO:0000256" key="9">
    <source>
        <dbReference type="SAM" id="Phobius"/>
    </source>
</evidence>
<dbReference type="GO" id="GO:0050136">
    <property type="term" value="F:NADH dehydrogenase (quinone) (non-electrogenic) activity"/>
    <property type="evidence" value="ECO:0007669"/>
    <property type="project" value="UniProtKB-EC"/>
</dbReference>
<evidence type="ECO:0000256" key="7">
    <source>
        <dbReference type="ARBA" id="ARBA00023027"/>
    </source>
</evidence>
<evidence type="ECO:0000256" key="6">
    <source>
        <dbReference type="ARBA" id="ARBA00023002"/>
    </source>
</evidence>
<dbReference type="PRINTS" id="PR00368">
    <property type="entry name" value="FADPNR"/>
</dbReference>
<keyword evidence="6" id="KW-0560">Oxidoreductase</keyword>
<evidence type="ECO:0000256" key="3">
    <source>
        <dbReference type="ARBA" id="ARBA00022630"/>
    </source>
</evidence>
<sequence>MKSAQIPNSSFPRIVIVGGGFAGLELVKSLKNAPYQVVLIDRHNHHTFQPLLYQVATSGLETSSIIYPFRKAFGKQNNFIFRLAEVQKIIPEKQLIETSVGEIYYDFLVLATGATTNYYGMKEIQEKSFALKTIEDAIRLRNQILKNLEEAVLVSDEQERNSLMDYVIVGGGPTGVEVAGALAELKKHVFPTDYRELNFVEMDIHLIEASPKVLGAMSEKSSEKALKYLQEMGVKVHLGVAVKNYDGKVVELSNGEKIISRTLLWAAGVAGNPIEGIAKAVLPNGRVKTNAYNQVEGYENIFAIGDLACVVTPETPKGHPMLAQPAIQQAKNLAKNFKKIAKKENSLIPFRYKDLGSMATVGRNKAVVDLSFAKFQGFFAWLVWIFVHLMALVGFRNRFFVFWEWLVSYFNYDKSNRLIIEPQRTQEHHINKENTQ</sequence>
<evidence type="ECO:0000256" key="8">
    <source>
        <dbReference type="ARBA" id="ARBA00047599"/>
    </source>
</evidence>
<comment type="similarity">
    <text evidence="1">Belongs to the NADH dehydrogenase family.</text>
</comment>
<keyword evidence="5" id="KW-0809">Transit peptide</keyword>
<keyword evidence="13" id="KW-1185">Reference proteome</keyword>
<keyword evidence="4" id="KW-0274">FAD</keyword>
<dbReference type="InterPro" id="IPR023753">
    <property type="entry name" value="FAD/NAD-binding_dom"/>
</dbReference>
<dbReference type="Pfam" id="PF22366">
    <property type="entry name" value="NDH2_C"/>
    <property type="match status" value="1"/>
</dbReference>
<evidence type="ECO:0000313" key="13">
    <source>
        <dbReference type="Proteomes" id="UP000233387"/>
    </source>
</evidence>
<dbReference type="PANTHER" id="PTHR43706:SF47">
    <property type="entry name" value="EXTERNAL NADH-UBIQUINONE OXIDOREDUCTASE 1, MITOCHONDRIAL-RELATED"/>
    <property type="match status" value="1"/>
</dbReference>
<dbReference type="PRINTS" id="PR00411">
    <property type="entry name" value="PNDRDTASEI"/>
</dbReference>
<dbReference type="Proteomes" id="UP000233387">
    <property type="component" value="Unassembled WGS sequence"/>
</dbReference>
<dbReference type="Pfam" id="PF07992">
    <property type="entry name" value="Pyr_redox_2"/>
    <property type="match status" value="1"/>
</dbReference>
<evidence type="ECO:0000259" key="10">
    <source>
        <dbReference type="Pfam" id="PF07992"/>
    </source>
</evidence>
<keyword evidence="7" id="KW-0520">NAD</keyword>
<protein>
    <recommendedName>
        <fullName evidence="2">NADH:ubiquinone reductase (non-electrogenic)</fullName>
        <ecNumber evidence="2">1.6.5.9</ecNumber>
    </recommendedName>
</protein>
<feature type="transmembrane region" description="Helical" evidence="9">
    <location>
        <begin position="378"/>
        <end position="395"/>
    </location>
</feature>
<feature type="domain" description="External alternative NADH-ubiquinone oxidoreductase-like C-terminal" evidence="11">
    <location>
        <begin position="355"/>
        <end position="409"/>
    </location>
</feature>
<comment type="catalytic activity">
    <reaction evidence="8">
        <text>a quinone + NADH + H(+) = a quinol + NAD(+)</text>
        <dbReference type="Rhea" id="RHEA:46160"/>
        <dbReference type="ChEBI" id="CHEBI:15378"/>
        <dbReference type="ChEBI" id="CHEBI:24646"/>
        <dbReference type="ChEBI" id="CHEBI:57540"/>
        <dbReference type="ChEBI" id="CHEBI:57945"/>
        <dbReference type="ChEBI" id="CHEBI:132124"/>
        <dbReference type="EC" id="1.6.5.9"/>
    </reaction>
</comment>